<sequence length="47" mass="5526">MLCIKISRLKITSILWVRKSLGYHAKIDSWRFPKLCNSLSEITLKSF</sequence>
<accession>A0A0R3RL77</accession>
<dbReference type="Proteomes" id="UP000050640">
    <property type="component" value="Unplaced"/>
</dbReference>
<evidence type="ECO:0000313" key="2">
    <source>
        <dbReference type="WBParaSite" id="EEL_0000223601-mRNA-1"/>
    </source>
</evidence>
<reference evidence="2" key="1">
    <citation type="submission" date="2017-02" db="UniProtKB">
        <authorList>
            <consortium name="WormBaseParasite"/>
        </authorList>
    </citation>
    <scope>IDENTIFICATION</scope>
</reference>
<keyword evidence="1" id="KW-1185">Reference proteome</keyword>
<dbReference type="AlphaFoldDB" id="A0A0R3RL77"/>
<protein>
    <submittedName>
        <fullName evidence="2">Uncharacterized protein</fullName>
    </submittedName>
</protein>
<dbReference type="WBParaSite" id="EEL_0000223601-mRNA-1">
    <property type="protein sequence ID" value="EEL_0000223601-mRNA-1"/>
    <property type="gene ID" value="EEL_0000223601"/>
</dbReference>
<organism evidence="1 2">
    <name type="scientific">Elaeophora elaphi</name>
    <dbReference type="NCBI Taxonomy" id="1147741"/>
    <lineage>
        <taxon>Eukaryota</taxon>
        <taxon>Metazoa</taxon>
        <taxon>Ecdysozoa</taxon>
        <taxon>Nematoda</taxon>
        <taxon>Chromadorea</taxon>
        <taxon>Rhabditida</taxon>
        <taxon>Spirurina</taxon>
        <taxon>Spiruromorpha</taxon>
        <taxon>Filarioidea</taxon>
        <taxon>Onchocercidae</taxon>
        <taxon>Elaeophora</taxon>
    </lineage>
</organism>
<proteinExistence type="predicted"/>
<name>A0A0R3RL77_9BILA</name>
<evidence type="ECO:0000313" key="1">
    <source>
        <dbReference type="Proteomes" id="UP000050640"/>
    </source>
</evidence>